<name>A0A919CR93_9PROT</name>
<evidence type="ECO:0000313" key="1">
    <source>
        <dbReference type="EMBL" id="GHD58146.1"/>
    </source>
</evidence>
<accession>A0A919CR93</accession>
<comment type="caution">
    <text evidence="1">The sequence shown here is derived from an EMBL/GenBank/DDBJ whole genome shotgun (WGS) entry which is preliminary data.</text>
</comment>
<dbReference type="AlphaFoldDB" id="A0A919CR93"/>
<protein>
    <submittedName>
        <fullName evidence="1">Uncharacterized protein</fullName>
    </submittedName>
</protein>
<sequence length="64" mass="6532">MPRITAAVRLPTGAIEATTRGVSAAADGPVAARAAVAARTRLARACEKGRMALSTVPDCRDVIV</sequence>
<keyword evidence="2" id="KW-1185">Reference proteome</keyword>
<reference evidence="1" key="1">
    <citation type="journal article" date="2014" name="Int. J. Syst. Evol. Microbiol.">
        <title>Complete genome sequence of Corynebacterium casei LMG S-19264T (=DSM 44701T), isolated from a smear-ripened cheese.</title>
        <authorList>
            <consortium name="US DOE Joint Genome Institute (JGI-PGF)"/>
            <person name="Walter F."/>
            <person name="Albersmeier A."/>
            <person name="Kalinowski J."/>
            <person name="Ruckert C."/>
        </authorList>
    </citation>
    <scope>NUCLEOTIDE SEQUENCE</scope>
    <source>
        <strain evidence="1">KCTC 42651</strain>
    </source>
</reference>
<reference evidence="1" key="2">
    <citation type="submission" date="2020-09" db="EMBL/GenBank/DDBJ databases">
        <authorList>
            <person name="Sun Q."/>
            <person name="Kim S."/>
        </authorList>
    </citation>
    <scope>NUCLEOTIDE SEQUENCE</scope>
    <source>
        <strain evidence="1">KCTC 42651</strain>
    </source>
</reference>
<organism evidence="1 2">
    <name type="scientific">Thalassobaculum fulvum</name>
    <dbReference type="NCBI Taxonomy" id="1633335"/>
    <lineage>
        <taxon>Bacteria</taxon>
        <taxon>Pseudomonadati</taxon>
        <taxon>Pseudomonadota</taxon>
        <taxon>Alphaproteobacteria</taxon>
        <taxon>Rhodospirillales</taxon>
        <taxon>Thalassobaculaceae</taxon>
        <taxon>Thalassobaculum</taxon>
    </lineage>
</organism>
<gene>
    <name evidence="1" type="ORF">GCM10017083_40670</name>
</gene>
<dbReference type="EMBL" id="BMZS01000010">
    <property type="protein sequence ID" value="GHD58146.1"/>
    <property type="molecule type" value="Genomic_DNA"/>
</dbReference>
<proteinExistence type="predicted"/>
<evidence type="ECO:0000313" key="2">
    <source>
        <dbReference type="Proteomes" id="UP000630353"/>
    </source>
</evidence>
<dbReference type="Proteomes" id="UP000630353">
    <property type="component" value="Unassembled WGS sequence"/>
</dbReference>